<gene>
    <name evidence="1" type="ORF">SAMN05421740_103209</name>
</gene>
<accession>A0A1H7LMD9</accession>
<proteinExistence type="predicted"/>
<dbReference type="EMBL" id="FNZR01000003">
    <property type="protein sequence ID" value="SEL00066.1"/>
    <property type="molecule type" value="Genomic_DNA"/>
</dbReference>
<evidence type="ECO:0000313" key="2">
    <source>
        <dbReference type="Proteomes" id="UP000198916"/>
    </source>
</evidence>
<evidence type="ECO:0000313" key="1">
    <source>
        <dbReference type="EMBL" id="SEL00066.1"/>
    </source>
</evidence>
<protein>
    <submittedName>
        <fullName evidence="1">Uncharacterized protein</fullName>
    </submittedName>
</protein>
<dbReference type="AlphaFoldDB" id="A0A1H7LMD9"/>
<sequence>MVIDLGAFQLVADAEIRDGDFHLLLQNWIRSTAFASPRFCPQQAKIAMVLAPLDTDKQPWGMSGASLPVAFRTKASRFHLICNRAYTQGRWLAII</sequence>
<name>A0A1H7LMD9_9SPHI</name>
<keyword evidence="2" id="KW-1185">Reference proteome</keyword>
<organism evidence="1 2">
    <name type="scientific">Parapedobacter koreensis</name>
    <dbReference type="NCBI Taxonomy" id="332977"/>
    <lineage>
        <taxon>Bacteria</taxon>
        <taxon>Pseudomonadati</taxon>
        <taxon>Bacteroidota</taxon>
        <taxon>Sphingobacteriia</taxon>
        <taxon>Sphingobacteriales</taxon>
        <taxon>Sphingobacteriaceae</taxon>
        <taxon>Parapedobacter</taxon>
    </lineage>
</organism>
<reference evidence="2" key="1">
    <citation type="submission" date="2016-10" db="EMBL/GenBank/DDBJ databases">
        <authorList>
            <person name="Varghese N."/>
            <person name="Submissions S."/>
        </authorList>
    </citation>
    <scope>NUCLEOTIDE SEQUENCE [LARGE SCALE GENOMIC DNA]</scope>
    <source>
        <strain evidence="2">Jip14</strain>
    </source>
</reference>
<dbReference type="STRING" id="332977.SAMN05421740_103209"/>
<dbReference type="Proteomes" id="UP000198916">
    <property type="component" value="Unassembled WGS sequence"/>
</dbReference>